<feature type="transmembrane region" description="Helical" evidence="2">
    <location>
        <begin position="20"/>
        <end position="44"/>
    </location>
</feature>
<dbReference type="Proteomes" id="UP001166674">
    <property type="component" value="Unassembled WGS sequence"/>
</dbReference>
<keyword evidence="2" id="KW-1133">Transmembrane helix</keyword>
<organism evidence="3 4">
    <name type="scientific">Sciurus carolinensis</name>
    <name type="common">Eastern gray squirrel</name>
    <dbReference type="NCBI Taxonomy" id="30640"/>
    <lineage>
        <taxon>Eukaryota</taxon>
        <taxon>Metazoa</taxon>
        <taxon>Chordata</taxon>
        <taxon>Craniata</taxon>
        <taxon>Vertebrata</taxon>
        <taxon>Euteleostomi</taxon>
        <taxon>Mammalia</taxon>
        <taxon>Eutheria</taxon>
        <taxon>Euarchontoglires</taxon>
        <taxon>Glires</taxon>
        <taxon>Rodentia</taxon>
        <taxon>Sciuromorpha</taxon>
        <taxon>Sciuridae</taxon>
        <taxon>Sciurinae</taxon>
        <taxon>Sciurini</taxon>
        <taxon>Sciurus</taxon>
    </lineage>
</organism>
<evidence type="ECO:0000313" key="4">
    <source>
        <dbReference type="Proteomes" id="UP001166674"/>
    </source>
</evidence>
<evidence type="ECO:0000313" key="3">
    <source>
        <dbReference type="EMBL" id="MBZ3874041.1"/>
    </source>
</evidence>
<keyword evidence="4" id="KW-1185">Reference proteome</keyword>
<evidence type="ECO:0000256" key="2">
    <source>
        <dbReference type="SAM" id="Phobius"/>
    </source>
</evidence>
<comment type="caution">
    <text evidence="3">The sequence shown here is derived from an EMBL/GenBank/DDBJ whole genome shotgun (WGS) entry which is preliminary data.</text>
</comment>
<gene>
    <name evidence="3" type="ORF">SUZIE_125980</name>
</gene>
<reference evidence="3" key="1">
    <citation type="submission" date="2020-03" db="EMBL/GenBank/DDBJ databases">
        <title>Studies in the Genomics of Life Span.</title>
        <authorList>
            <person name="Glass D."/>
        </authorList>
    </citation>
    <scope>NUCLEOTIDE SEQUENCE</scope>
    <source>
        <strain evidence="3">SUZIE</strain>
        <tissue evidence="3">Muscle</tissue>
    </source>
</reference>
<protein>
    <submittedName>
        <fullName evidence="3">Palmitoyltransferase ZDHHC19</fullName>
    </submittedName>
</protein>
<evidence type="ECO:0000256" key="1">
    <source>
        <dbReference type="SAM" id="MobiDB-lite"/>
    </source>
</evidence>
<accession>A0AA41MLE8</accession>
<feature type="region of interest" description="Disordered" evidence="1">
    <location>
        <begin position="158"/>
        <end position="181"/>
    </location>
</feature>
<dbReference type="AlphaFoldDB" id="A0AA41MLE8"/>
<feature type="transmembrane region" description="Helical" evidence="2">
    <location>
        <begin position="56"/>
        <end position="76"/>
    </location>
</feature>
<keyword evidence="2" id="KW-0472">Membrane</keyword>
<dbReference type="EMBL" id="JAATJV010217092">
    <property type="protein sequence ID" value="MBZ3874041.1"/>
    <property type="molecule type" value="Genomic_DNA"/>
</dbReference>
<sequence>MPFSKEATPPTQPSVGCSWFLPSLFAAFNVVLLVNLSGLFFAFLCRWLAQIGEWDFPMIMGLLFVISLYRLVFLSFSDPGILHQGLRLTICDMDVSEGLPNTVVPTVLLSQCGPPWTFNCPCCNICVEGQFLQGYASNCYVTLCTSLGPKMRLHSEHENPNNFSMQTSDEPGISVKNKAPI</sequence>
<name>A0AA41MLE8_SCICA</name>
<feature type="compositionally biased region" description="Polar residues" evidence="1">
    <location>
        <begin position="160"/>
        <end position="169"/>
    </location>
</feature>
<proteinExistence type="predicted"/>
<keyword evidence="2" id="KW-0812">Transmembrane</keyword>